<evidence type="ECO:0000256" key="3">
    <source>
        <dbReference type="SAM" id="MobiDB-lite"/>
    </source>
</evidence>
<evidence type="ECO:0000256" key="1">
    <source>
        <dbReference type="ARBA" id="ARBA00006043"/>
    </source>
</evidence>
<feature type="region of interest" description="Disordered" evidence="3">
    <location>
        <begin position="174"/>
        <end position="196"/>
    </location>
</feature>
<comment type="caution">
    <text evidence="6">The sequence shown here is derived from an EMBL/GenBank/DDBJ whole genome shotgun (WGS) entry which is preliminary data.</text>
</comment>
<dbReference type="PANTHER" id="PTHR12555">
    <property type="entry name" value="UBIQUITIN FUSION DEGRADATON PROTEIN 1"/>
    <property type="match status" value="1"/>
</dbReference>
<reference evidence="6 7" key="1">
    <citation type="journal article" date="2012" name="Eukaryot. Cell">
        <title>Draft genome sequence of Wickerhamomyces ciferrii NRRL Y-1031 F-60-10.</title>
        <authorList>
            <person name="Schneider J."/>
            <person name="Andrea H."/>
            <person name="Blom J."/>
            <person name="Jaenicke S."/>
            <person name="Ruckert C."/>
            <person name="Schorsch C."/>
            <person name="Szczepanowski R."/>
            <person name="Farwick M."/>
            <person name="Goesmann A."/>
            <person name="Puhler A."/>
            <person name="Schaffer S."/>
            <person name="Tauch A."/>
            <person name="Kohler T."/>
            <person name="Brinkrolf K."/>
        </authorList>
    </citation>
    <scope>NUCLEOTIDE SEQUENCE [LARGE SCALE GENOMIC DNA]</scope>
    <source>
        <strain evidence="7">ATCC 14091 / BCRC 22168 / CBS 111 / JCM 3599 / NBRC 0793 / NRRL Y-1031 F-60-10</strain>
    </source>
</reference>
<feature type="domain" description="Ubiquitin fusion degradation protein UFD1 N-terminal subdomain 2" evidence="5">
    <location>
        <begin position="91"/>
        <end position="168"/>
    </location>
</feature>
<evidence type="ECO:0000259" key="5">
    <source>
        <dbReference type="Pfam" id="PF24842"/>
    </source>
</evidence>
<protein>
    <submittedName>
        <fullName evidence="6">Ubiquitin fusion degradation protein 1</fullName>
    </submittedName>
</protein>
<dbReference type="InterPro" id="IPR055418">
    <property type="entry name" value="UFD1_N2"/>
</dbReference>
<evidence type="ECO:0000259" key="4">
    <source>
        <dbReference type="Pfam" id="PF03152"/>
    </source>
</evidence>
<dbReference type="GO" id="GO:0006511">
    <property type="term" value="P:ubiquitin-dependent protein catabolic process"/>
    <property type="evidence" value="ECO:0007669"/>
    <property type="project" value="InterPro"/>
</dbReference>
<keyword evidence="7" id="KW-1185">Reference proteome</keyword>
<sequence length="320" mass="35473">MMPDSTRKDDANFGGKIFLPPSALNRLTMLHIRYPMLFELKNEDQGLKTHSGVLEFVAEEGRVYLPQWMMSTLQLKPGAIIKITNSDVPLGKFVKIEPQSVDFLDISDPKAVLENVLRKFSTLSVNDIIEINYNDKIYGIKVLEAKPESDSNSICVIETDLETDFAPPVGYVEPDYSKNTTSKSKESAKPSAGKPLGTMAKSINYKELAQKASQEISSFKGDGVKLSGKASKPKSAEKKLEELDLNFDGPPARLELPDGQLFFGFPLVPVPNDENSQEEQKPSAFVGQGQSLRQSKKRKDTKSHESPKPKVQSPEVIEID</sequence>
<accession>K0KSE1</accession>
<dbReference type="InParanoid" id="K0KSE1"/>
<feature type="region of interest" description="Disordered" evidence="3">
    <location>
        <begin position="221"/>
        <end position="251"/>
    </location>
</feature>
<feature type="domain" description="Ubiquitin fusion degradation protein UFD1 N-terminal subdomain 1" evidence="4">
    <location>
        <begin position="6"/>
        <end position="89"/>
    </location>
</feature>
<dbReference type="eggNOG" id="KOG1816">
    <property type="taxonomic scope" value="Eukaryota"/>
</dbReference>
<dbReference type="InterPro" id="IPR042299">
    <property type="entry name" value="Ufd1-like_Nn"/>
</dbReference>
<proteinExistence type="inferred from homology"/>
<dbReference type="GO" id="GO:0036503">
    <property type="term" value="P:ERAD pathway"/>
    <property type="evidence" value="ECO:0007669"/>
    <property type="project" value="TreeGrafter"/>
</dbReference>
<dbReference type="InterPro" id="IPR004854">
    <property type="entry name" value="Ufd1-like"/>
</dbReference>
<dbReference type="FunCoup" id="K0KSE1">
    <property type="interactions" value="1092"/>
</dbReference>
<dbReference type="Pfam" id="PF24842">
    <property type="entry name" value="UFD1_N2"/>
    <property type="match status" value="1"/>
</dbReference>
<evidence type="ECO:0000256" key="2">
    <source>
        <dbReference type="ARBA" id="ARBA00022786"/>
    </source>
</evidence>
<evidence type="ECO:0000313" key="7">
    <source>
        <dbReference type="Proteomes" id="UP000009328"/>
    </source>
</evidence>
<organism evidence="6 7">
    <name type="scientific">Wickerhamomyces ciferrii (strain ATCC 14091 / BCRC 22168 / CBS 111 / JCM 3599 / NBRC 0793 / NRRL Y-1031 F-60-10)</name>
    <name type="common">Yeast</name>
    <name type="synonym">Pichia ciferrii</name>
    <dbReference type="NCBI Taxonomy" id="1206466"/>
    <lineage>
        <taxon>Eukaryota</taxon>
        <taxon>Fungi</taxon>
        <taxon>Dikarya</taxon>
        <taxon>Ascomycota</taxon>
        <taxon>Saccharomycotina</taxon>
        <taxon>Saccharomycetes</taxon>
        <taxon>Phaffomycetales</taxon>
        <taxon>Wickerhamomycetaceae</taxon>
        <taxon>Wickerhamomyces</taxon>
    </lineage>
</organism>
<dbReference type="AlphaFoldDB" id="K0KSE1"/>
<dbReference type="Proteomes" id="UP000009328">
    <property type="component" value="Unassembled WGS sequence"/>
</dbReference>
<dbReference type="GO" id="GO:0034098">
    <property type="term" value="C:VCP-NPL4-UFD1 AAA ATPase complex"/>
    <property type="evidence" value="ECO:0007669"/>
    <property type="project" value="TreeGrafter"/>
</dbReference>
<dbReference type="GO" id="GO:0031593">
    <property type="term" value="F:polyubiquitin modification-dependent protein binding"/>
    <property type="evidence" value="ECO:0007669"/>
    <property type="project" value="TreeGrafter"/>
</dbReference>
<dbReference type="Pfam" id="PF03152">
    <property type="entry name" value="UFD1_N1"/>
    <property type="match status" value="1"/>
</dbReference>
<keyword evidence="2" id="KW-0833">Ubl conjugation pathway</keyword>
<gene>
    <name evidence="6" type="ORF">BN7_5674</name>
</gene>
<feature type="region of interest" description="Disordered" evidence="3">
    <location>
        <begin position="265"/>
        <end position="320"/>
    </location>
</feature>
<dbReference type="HOGENOM" id="CLU_037790_1_0_1"/>
<dbReference type="Gene3D" id="2.40.40.50">
    <property type="entry name" value="Ubiquitin fusion degradation protein UFD1, N-terminal domain"/>
    <property type="match status" value="1"/>
</dbReference>
<comment type="similarity">
    <text evidence="1">Belongs to the UFD1 family.</text>
</comment>
<name>K0KSE1_WICCF</name>
<dbReference type="EMBL" id="CAIF01000224">
    <property type="protein sequence ID" value="CCH46086.1"/>
    <property type="molecule type" value="Genomic_DNA"/>
</dbReference>
<dbReference type="PANTHER" id="PTHR12555:SF13">
    <property type="entry name" value="UBIQUITIN RECOGNITION FACTOR IN ER-ASSOCIATED DEGRADATION PROTEIN 1"/>
    <property type="match status" value="1"/>
</dbReference>
<dbReference type="InterPro" id="IPR055417">
    <property type="entry name" value="UFD1_N1"/>
</dbReference>
<dbReference type="STRING" id="1206466.K0KSE1"/>
<dbReference type="Gene3D" id="3.10.330.10">
    <property type="match status" value="1"/>
</dbReference>
<evidence type="ECO:0000313" key="6">
    <source>
        <dbReference type="EMBL" id="CCH46086.1"/>
    </source>
</evidence>